<accession>A0AAD9RHJ4</accession>
<dbReference type="Proteomes" id="UP001258017">
    <property type="component" value="Unassembled WGS sequence"/>
</dbReference>
<organism evidence="1 2">
    <name type="scientific">Odynerus spinipes</name>
    <dbReference type="NCBI Taxonomy" id="1348599"/>
    <lineage>
        <taxon>Eukaryota</taxon>
        <taxon>Metazoa</taxon>
        <taxon>Ecdysozoa</taxon>
        <taxon>Arthropoda</taxon>
        <taxon>Hexapoda</taxon>
        <taxon>Insecta</taxon>
        <taxon>Pterygota</taxon>
        <taxon>Neoptera</taxon>
        <taxon>Endopterygota</taxon>
        <taxon>Hymenoptera</taxon>
        <taxon>Apocrita</taxon>
        <taxon>Aculeata</taxon>
        <taxon>Vespoidea</taxon>
        <taxon>Vespidae</taxon>
        <taxon>Eumeninae</taxon>
        <taxon>Odynerus</taxon>
    </lineage>
</organism>
<proteinExistence type="predicted"/>
<reference evidence="1" key="1">
    <citation type="submission" date="2021-08" db="EMBL/GenBank/DDBJ databases">
        <authorList>
            <person name="Misof B."/>
            <person name="Oliver O."/>
            <person name="Podsiadlowski L."/>
            <person name="Donath A."/>
            <person name="Peters R."/>
            <person name="Mayer C."/>
            <person name="Rust J."/>
            <person name="Gunkel S."/>
            <person name="Lesny P."/>
            <person name="Martin S."/>
            <person name="Oeyen J.P."/>
            <person name="Petersen M."/>
            <person name="Panagiotis P."/>
            <person name="Wilbrandt J."/>
            <person name="Tanja T."/>
        </authorList>
    </citation>
    <scope>NUCLEOTIDE SEQUENCE</scope>
    <source>
        <strain evidence="1">GBR_01_08_01A</strain>
        <tissue evidence="1">Thorax + abdomen</tissue>
    </source>
</reference>
<name>A0AAD9RHJ4_9HYME</name>
<evidence type="ECO:0000313" key="1">
    <source>
        <dbReference type="EMBL" id="KAK2579763.1"/>
    </source>
</evidence>
<dbReference type="EMBL" id="JAIFRP010000080">
    <property type="protein sequence ID" value="KAK2579763.1"/>
    <property type="molecule type" value="Genomic_DNA"/>
</dbReference>
<gene>
    <name evidence="1" type="ORF">KPH14_011100</name>
</gene>
<evidence type="ECO:0000313" key="2">
    <source>
        <dbReference type="Proteomes" id="UP001258017"/>
    </source>
</evidence>
<reference evidence="1" key="2">
    <citation type="journal article" date="2023" name="Commun. Biol.">
        <title>Intrasexual cuticular hydrocarbon dimorphism in a wasp sheds light on hydrocarbon biosynthesis genes in Hymenoptera.</title>
        <authorList>
            <person name="Moris V.C."/>
            <person name="Podsiadlowski L."/>
            <person name="Martin S."/>
            <person name="Oeyen J.P."/>
            <person name="Donath A."/>
            <person name="Petersen M."/>
            <person name="Wilbrandt J."/>
            <person name="Misof B."/>
            <person name="Liedtke D."/>
            <person name="Thamm M."/>
            <person name="Scheiner R."/>
            <person name="Schmitt T."/>
            <person name="Niehuis O."/>
        </authorList>
    </citation>
    <scope>NUCLEOTIDE SEQUENCE</scope>
    <source>
        <strain evidence="1">GBR_01_08_01A</strain>
    </source>
</reference>
<keyword evidence="2" id="KW-1185">Reference proteome</keyword>
<dbReference type="AlphaFoldDB" id="A0AAD9RHJ4"/>
<protein>
    <submittedName>
        <fullName evidence="1">Uncharacterized protein</fullName>
    </submittedName>
</protein>
<comment type="caution">
    <text evidence="1">The sequence shown here is derived from an EMBL/GenBank/DDBJ whole genome shotgun (WGS) entry which is preliminary data.</text>
</comment>
<sequence>MSNNKPNNNNSNQHIDIFTPRHKVGKGNIVIPGPREVEIKLPSPGRNNNSHVTFGSMRTLYEETPSSIDAAMAAAQPSERKSFYTYLSEKFCFSKKN</sequence>